<dbReference type="SUPFAM" id="SSF55804">
    <property type="entry name" value="Phoshotransferase/anion transport protein"/>
    <property type="match status" value="1"/>
</dbReference>
<dbReference type="RefSeq" id="WP_002302514.1">
    <property type="nucleotide sequence ID" value="NZ_AP026660.1"/>
</dbReference>
<dbReference type="GO" id="GO:0005737">
    <property type="term" value="C:cytoplasm"/>
    <property type="evidence" value="ECO:0007669"/>
    <property type="project" value="UniProtKB-SubCell"/>
</dbReference>
<evidence type="ECO:0000313" key="13">
    <source>
        <dbReference type="EMBL" id="ROX57661.1"/>
    </source>
</evidence>
<evidence type="ECO:0000313" key="18">
    <source>
        <dbReference type="Proteomes" id="UP000448762"/>
    </source>
</evidence>
<dbReference type="Gene3D" id="3.40.930.10">
    <property type="entry name" value="Mannitol-specific EII, Chain A"/>
    <property type="match status" value="1"/>
</dbReference>
<dbReference type="GO" id="GO:0008982">
    <property type="term" value="F:protein-N(PI)-phosphohistidine-sugar phosphotransferase activity"/>
    <property type="evidence" value="ECO:0007669"/>
    <property type="project" value="InterPro"/>
</dbReference>
<evidence type="ECO:0000313" key="16">
    <source>
        <dbReference type="Proteomes" id="UP000275747"/>
    </source>
</evidence>
<dbReference type="EMBL" id="CP033041">
    <property type="protein sequence ID" value="AYM74138.1"/>
    <property type="molecule type" value="Genomic_DNA"/>
</dbReference>
<reference evidence="13 17" key="5">
    <citation type="submission" date="2018-10" db="EMBL/GenBank/DDBJ databases">
        <title>Genotypes and phenotypes of Enterococci isolated from broiler chickens.</title>
        <authorList>
            <person name="Muhammad A.R."/>
            <person name="Diarra M.S."/>
        </authorList>
    </citation>
    <scope>NUCLEOTIDE SEQUENCE [LARGE SCALE GENOMIC DNA]</scope>
    <source>
        <strain evidence="13 17">P5 C A 35</strain>
    </source>
</reference>
<evidence type="ECO:0000313" key="11">
    <source>
        <dbReference type="EMBL" id="OTN93969.1"/>
    </source>
</evidence>
<dbReference type="AlphaFoldDB" id="A0A133MM89"/>
<organism evidence="9 18">
    <name type="scientific">Enterococcus faecium</name>
    <name type="common">Streptococcus faecium</name>
    <dbReference type="NCBI Taxonomy" id="1352"/>
    <lineage>
        <taxon>Bacteria</taxon>
        <taxon>Bacillati</taxon>
        <taxon>Bacillota</taxon>
        <taxon>Bacilli</taxon>
        <taxon>Lactobacillales</taxon>
        <taxon>Enterococcaceae</taxon>
        <taxon>Enterococcus</taxon>
    </lineage>
</organism>
<dbReference type="PROSITE" id="PS00372">
    <property type="entry name" value="PTS_EIIA_TYPE_2_HIS"/>
    <property type="match status" value="1"/>
</dbReference>
<dbReference type="InterPro" id="IPR004715">
    <property type="entry name" value="PTS_IIA_fruc"/>
</dbReference>
<dbReference type="InterPro" id="IPR016152">
    <property type="entry name" value="PTrfase/Anion_transptr"/>
</dbReference>
<sequence length="148" mass="16598">MISEKININNIVIDLNASDKKSVVEKLSKLLETNGFVSDHKQFQKDVFDRENHMTTGIGKNIAIPHGKSLAVIESTVAVAKLKRSVEWGALDDQPVDLVFLLAIKDTDKGTNHLRILAELSGRLMDDEFVKRIKDSRNKKELVKALSF</sequence>
<evidence type="ECO:0000259" key="7">
    <source>
        <dbReference type="PROSITE" id="PS51094"/>
    </source>
</evidence>
<dbReference type="CDD" id="cd00211">
    <property type="entry name" value="PTS_IIA_fru"/>
    <property type="match status" value="1"/>
</dbReference>
<feature type="domain" description="PTS EIIA type-2" evidence="7">
    <location>
        <begin position="4"/>
        <end position="148"/>
    </location>
</feature>
<dbReference type="NCBIfam" id="TIGR00848">
    <property type="entry name" value="fruA"/>
    <property type="match status" value="1"/>
</dbReference>
<evidence type="ECO:0000313" key="15">
    <source>
        <dbReference type="Proteomes" id="UP000194885"/>
    </source>
</evidence>
<evidence type="ECO:0000313" key="9">
    <source>
        <dbReference type="EMBL" id="KAA0689987.1"/>
    </source>
</evidence>
<dbReference type="EMBL" id="NGLB01000002">
    <property type="protein sequence ID" value="OTN95593.1"/>
    <property type="molecule type" value="Genomic_DNA"/>
</dbReference>
<dbReference type="InterPro" id="IPR051541">
    <property type="entry name" value="PTS_SugarTrans_NitroReg"/>
</dbReference>
<dbReference type="Proteomes" id="UP001260956">
    <property type="component" value="Unassembled WGS sequence"/>
</dbReference>
<evidence type="ECO:0000313" key="17">
    <source>
        <dbReference type="Proteomes" id="UP000281752"/>
    </source>
</evidence>
<dbReference type="Pfam" id="PF00359">
    <property type="entry name" value="PTS_EIIA_2"/>
    <property type="match status" value="1"/>
</dbReference>
<reference evidence="9 18" key="3">
    <citation type="submission" date="2018-07" db="EMBL/GenBank/DDBJ databases">
        <title>High quality draft genome sequencing of Enterococcus faecium exhibiting probiotic potential isolated from mucus of freshwater fish.</title>
        <authorList>
            <person name="El-Jeni R."/>
            <person name="Ghedira K."/>
            <person name="Abdelhak S."/>
            <person name="El-Bour M."/>
            <person name="Bouhaouala-Zahar B."/>
        </authorList>
    </citation>
    <scope>NUCLEOTIDE SEQUENCE [LARGE SCALE GENOMIC DNA]</scope>
    <source>
        <strain evidence="9 18">R.A73</strain>
    </source>
</reference>
<evidence type="ECO:0000256" key="5">
    <source>
        <dbReference type="ARBA" id="ARBA00022679"/>
    </source>
</evidence>
<evidence type="ECO:0000313" key="14">
    <source>
        <dbReference type="Proteomes" id="UP000194737"/>
    </source>
</evidence>
<dbReference type="PROSITE" id="PS51094">
    <property type="entry name" value="PTS_EIIA_TYPE_2"/>
    <property type="match status" value="1"/>
</dbReference>
<reference evidence="10" key="6">
    <citation type="submission" date="2023-03" db="EMBL/GenBank/DDBJ databases">
        <authorList>
            <person name="Shen W."/>
            <person name="Cai J."/>
        </authorList>
    </citation>
    <scope>NUCLEOTIDE SEQUENCE</scope>
    <source>
        <strain evidence="10">B1010-2</strain>
    </source>
</reference>
<dbReference type="InterPro" id="IPR002178">
    <property type="entry name" value="PTS_EIIA_type-2_dom"/>
</dbReference>
<dbReference type="PANTHER" id="PTHR47738:SF2">
    <property type="entry name" value="PTS SYSTEM FRUCTOSE-LIKE EIIA COMPONENT"/>
    <property type="match status" value="1"/>
</dbReference>
<dbReference type="EC" id="2.7.1.202" evidence="10"/>
<evidence type="ECO:0000313" key="10">
    <source>
        <dbReference type="EMBL" id="MDT2371163.1"/>
    </source>
</evidence>
<reference evidence="11 15" key="2">
    <citation type="submission" date="2017-05" db="EMBL/GenBank/DDBJ databases">
        <title>The Genome Sequence of Enterococcus faecium 7H8_DIV0219.</title>
        <authorList>
            <consortium name="The Broad Institute Genomics Platform"/>
            <consortium name="The Broad Institute Genomic Center for Infectious Diseases"/>
            <person name="Earl A."/>
            <person name="Manson A."/>
            <person name="Schwartman J."/>
            <person name="Gilmore M."/>
            <person name="Abouelleil A."/>
            <person name="Cao P."/>
            <person name="Chapman S."/>
            <person name="Cusick C."/>
            <person name="Shea T."/>
            <person name="Young S."/>
            <person name="Neafsey D."/>
            <person name="Nusbaum C."/>
            <person name="Birren B."/>
        </authorList>
    </citation>
    <scope>NUCLEOTIDE SEQUENCE [LARGE SCALE GENOMIC DNA]</scope>
    <source>
        <strain evidence="11 15">7H8_DIV0219</strain>
    </source>
</reference>
<keyword evidence="3" id="KW-0597">Phosphoprotein</keyword>
<keyword evidence="4" id="KW-0762">Sugar transport</keyword>
<dbReference type="Proteomes" id="UP000275747">
    <property type="component" value="Chromosome"/>
</dbReference>
<evidence type="ECO:0000313" key="8">
    <source>
        <dbReference type="EMBL" id="AYM74138.1"/>
    </source>
</evidence>
<dbReference type="GO" id="GO:0016020">
    <property type="term" value="C:membrane"/>
    <property type="evidence" value="ECO:0007669"/>
    <property type="project" value="InterPro"/>
</dbReference>
<keyword evidence="6" id="KW-0598">Phosphotransferase system</keyword>
<accession>A0A133MM89</accession>
<evidence type="ECO:0000256" key="1">
    <source>
        <dbReference type="ARBA" id="ARBA00004496"/>
    </source>
</evidence>
<keyword evidence="2" id="KW-0813">Transport</keyword>
<gene>
    <name evidence="12" type="ORF">A5804_002604</name>
    <name evidence="11" type="ORF">A5810_001848</name>
    <name evidence="8" type="ORF">D9Z05_13280</name>
    <name evidence="9" type="ORF">DTX73_09585</name>
    <name evidence="13" type="ORF">EGW36_03720</name>
    <name evidence="10" type="ORF">P6Z85_13650</name>
</gene>
<dbReference type="PANTHER" id="PTHR47738">
    <property type="entry name" value="PTS SYSTEM FRUCTOSE-LIKE EIIA COMPONENT-RELATED"/>
    <property type="match status" value="1"/>
</dbReference>
<evidence type="ECO:0000256" key="2">
    <source>
        <dbReference type="ARBA" id="ARBA00022448"/>
    </source>
</evidence>
<dbReference type="EMBL" id="QOVC01000007">
    <property type="protein sequence ID" value="KAA0689987.1"/>
    <property type="molecule type" value="Genomic_DNA"/>
</dbReference>
<dbReference type="EMBL" id="RKNM01000003">
    <property type="protein sequence ID" value="ROX57661.1"/>
    <property type="molecule type" value="Genomic_DNA"/>
</dbReference>
<evidence type="ECO:0000256" key="4">
    <source>
        <dbReference type="ARBA" id="ARBA00022597"/>
    </source>
</evidence>
<dbReference type="EMBL" id="JARPTX010000083">
    <property type="protein sequence ID" value="MDT2371163.1"/>
    <property type="molecule type" value="Genomic_DNA"/>
</dbReference>
<dbReference type="EMBL" id="NGKW01000003">
    <property type="protein sequence ID" value="OTN93969.1"/>
    <property type="molecule type" value="Genomic_DNA"/>
</dbReference>
<dbReference type="FunFam" id="3.40.930.10:FF:000009">
    <property type="entry name" value="PTS system, fructose specific IIABC component"/>
    <property type="match status" value="1"/>
</dbReference>
<dbReference type="Proteomes" id="UP000281752">
    <property type="component" value="Unassembled WGS sequence"/>
</dbReference>
<name>A0A133MM89_ENTFC</name>
<reference evidence="8 16" key="4">
    <citation type="submission" date="2018-10" db="EMBL/GenBank/DDBJ databases">
        <title>Escaping from acidified nitrite in gastric host defense: Transcriptomic basis for resistance to free nitrous acid in Enterococcus faecalis.</title>
        <authorList>
            <person name="Yu Z."/>
            <person name="Shi D."/>
            <person name="Liu W."/>
            <person name="Meng F."/>
        </authorList>
    </citation>
    <scope>NUCLEOTIDE SEQUENCE [LARGE SCALE GENOMIC DNA]</scope>
    <source>
        <strain evidence="8 16">JE1</strain>
    </source>
</reference>
<evidence type="ECO:0000256" key="3">
    <source>
        <dbReference type="ARBA" id="ARBA00022553"/>
    </source>
</evidence>
<dbReference type="Proteomes" id="UP000448762">
    <property type="component" value="Unassembled WGS sequence"/>
</dbReference>
<keyword evidence="5 10" id="KW-0808">Transferase</keyword>
<proteinExistence type="predicted"/>
<dbReference type="GeneID" id="66498664"/>
<comment type="subcellular location">
    <subcellularLocation>
        <location evidence="1">Cytoplasm</location>
    </subcellularLocation>
</comment>
<dbReference type="Proteomes" id="UP000194885">
    <property type="component" value="Unassembled WGS sequence"/>
</dbReference>
<evidence type="ECO:0000313" key="12">
    <source>
        <dbReference type="EMBL" id="OTN95593.1"/>
    </source>
</evidence>
<dbReference type="Proteomes" id="UP000194737">
    <property type="component" value="Unassembled WGS sequence"/>
</dbReference>
<reference evidence="12 14" key="1">
    <citation type="submission" date="2017-05" db="EMBL/GenBank/DDBJ databases">
        <title>The Genome Sequence of Enterococcus faecium 6F2_DIV0138.</title>
        <authorList>
            <consortium name="The Broad Institute Genomics Platform"/>
            <consortium name="The Broad Institute Genomic Center for Infectious Diseases"/>
            <person name="Earl A."/>
            <person name="Manson A."/>
            <person name="Schwartman J."/>
            <person name="Gilmore M."/>
            <person name="Abouelleil A."/>
            <person name="Cao P."/>
            <person name="Chapman S."/>
            <person name="Cusick C."/>
            <person name="Shea T."/>
            <person name="Young S."/>
            <person name="Neafsey D."/>
            <person name="Nusbaum C."/>
            <person name="Birren B."/>
        </authorList>
    </citation>
    <scope>NUCLEOTIDE SEQUENCE [LARGE SCALE GENOMIC DNA]</scope>
    <source>
        <strain evidence="12 14">6F2_DIV0138</strain>
    </source>
</reference>
<protein>
    <submittedName>
        <fullName evidence="10">Fructose PTS transporter subunit IIA</fullName>
        <ecNumber evidence="10">2.7.1.202</ecNumber>
    </submittedName>
    <submittedName>
        <fullName evidence="9">PTS mannose transporter subunit IIAB</fullName>
    </submittedName>
</protein>
<evidence type="ECO:0000256" key="6">
    <source>
        <dbReference type="ARBA" id="ARBA00022683"/>
    </source>
</evidence>
<dbReference type="GO" id="GO:0009401">
    <property type="term" value="P:phosphoenolpyruvate-dependent sugar phosphotransferase system"/>
    <property type="evidence" value="ECO:0007669"/>
    <property type="project" value="UniProtKB-KW"/>
</dbReference>